<dbReference type="Pfam" id="PF21529">
    <property type="entry name" value="GLV1-2"/>
    <property type="match status" value="1"/>
</dbReference>
<gene>
    <name evidence="2" type="ORF">V6N11_022563</name>
</gene>
<dbReference type="Proteomes" id="UP001396334">
    <property type="component" value="Unassembled WGS sequence"/>
</dbReference>
<dbReference type="InterPro" id="IPR049306">
    <property type="entry name" value="GLV1-2"/>
</dbReference>
<protein>
    <submittedName>
        <fullName evidence="2">Uncharacterized protein</fullName>
    </submittedName>
</protein>
<reference evidence="2 3" key="1">
    <citation type="journal article" date="2024" name="G3 (Bethesda)">
        <title>Genome assembly of Hibiscus sabdariffa L. provides insights into metabolisms of medicinal natural products.</title>
        <authorList>
            <person name="Kim T."/>
        </authorList>
    </citation>
    <scope>NUCLEOTIDE SEQUENCE [LARGE SCALE GENOMIC DNA]</scope>
    <source>
        <strain evidence="2">TK-2024</strain>
        <tissue evidence="2">Old leaves</tissue>
    </source>
</reference>
<proteinExistence type="predicted"/>
<evidence type="ECO:0000256" key="1">
    <source>
        <dbReference type="SAM" id="MobiDB-lite"/>
    </source>
</evidence>
<feature type="region of interest" description="Disordered" evidence="1">
    <location>
        <begin position="65"/>
        <end position="88"/>
    </location>
</feature>
<dbReference type="EMBL" id="JBBPBN010000005">
    <property type="protein sequence ID" value="KAK9037661.1"/>
    <property type="molecule type" value="Genomic_DNA"/>
</dbReference>
<organism evidence="2 3">
    <name type="scientific">Hibiscus sabdariffa</name>
    <name type="common">roselle</name>
    <dbReference type="NCBI Taxonomy" id="183260"/>
    <lineage>
        <taxon>Eukaryota</taxon>
        <taxon>Viridiplantae</taxon>
        <taxon>Streptophyta</taxon>
        <taxon>Embryophyta</taxon>
        <taxon>Tracheophyta</taxon>
        <taxon>Spermatophyta</taxon>
        <taxon>Magnoliopsida</taxon>
        <taxon>eudicotyledons</taxon>
        <taxon>Gunneridae</taxon>
        <taxon>Pentapetalae</taxon>
        <taxon>rosids</taxon>
        <taxon>malvids</taxon>
        <taxon>Malvales</taxon>
        <taxon>Malvaceae</taxon>
        <taxon>Malvoideae</taxon>
        <taxon>Hibiscus</taxon>
    </lineage>
</organism>
<sequence>MYQSRQPVVVNLLLYKTRQLEDQPLKKRINSKMARVPYKHLLLAAAFFLFFFISSTAGARNLPVAKETQKPRDHKELTVTKDGGAPNISVDELVSMDYTPATRKPPIHN</sequence>
<accession>A0ABR2TJL0</accession>
<name>A0ABR2TJL0_9ROSI</name>
<feature type="compositionally biased region" description="Basic and acidic residues" evidence="1">
    <location>
        <begin position="67"/>
        <end position="79"/>
    </location>
</feature>
<evidence type="ECO:0000313" key="3">
    <source>
        <dbReference type="Proteomes" id="UP001396334"/>
    </source>
</evidence>
<evidence type="ECO:0000313" key="2">
    <source>
        <dbReference type="EMBL" id="KAK9037661.1"/>
    </source>
</evidence>
<comment type="caution">
    <text evidence="2">The sequence shown here is derived from an EMBL/GenBank/DDBJ whole genome shotgun (WGS) entry which is preliminary data.</text>
</comment>
<keyword evidence="3" id="KW-1185">Reference proteome</keyword>